<name>A0A1H6C9M1_9BACT</name>
<sequence length="47" mass="5217">MKKMVWAIGGLCAATAGFLVFGGRRRQPVEELAHRLEAAWADHHTQV</sequence>
<dbReference type="RefSeq" id="WP_200821614.1">
    <property type="nucleotide sequence ID" value="NZ_FNVA01000009.1"/>
</dbReference>
<proteinExistence type="predicted"/>
<keyword evidence="2" id="KW-1185">Reference proteome</keyword>
<reference evidence="1 2" key="1">
    <citation type="submission" date="2016-10" db="EMBL/GenBank/DDBJ databases">
        <authorList>
            <person name="de Groot N.N."/>
        </authorList>
    </citation>
    <scope>NUCLEOTIDE SEQUENCE [LARGE SCALE GENOMIC DNA]</scope>
    <source>
        <strain evidence="1 2">DSM 22489</strain>
    </source>
</reference>
<dbReference type="EMBL" id="FNVA01000009">
    <property type="protein sequence ID" value="SEG69608.1"/>
    <property type="molecule type" value="Genomic_DNA"/>
</dbReference>
<evidence type="ECO:0000313" key="2">
    <source>
        <dbReference type="Proteomes" id="UP000236728"/>
    </source>
</evidence>
<protein>
    <submittedName>
        <fullName evidence="1">Uncharacterized protein</fullName>
    </submittedName>
</protein>
<gene>
    <name evidence="1" type="ORF">SAMN05421819_4365</name>
</gene>
<accession>A0A1H6C9M1</accession>
<evidence type="ECO:0000313" key="1">
    <source>
        <dbReference type="EMBL" id="SEG69608.1"/>
    </source>
</evidence>
<dbReference type="Proteomes" id="UP000236728">
    <property type="component" value="Unassembled WGS sequence"/>
</dbReference>
<organism evidence="1 2">
    <name type="scientific">Bryocella elongata</name>
    <dbReference type="NCBI Taxonomy" id="863522"/>
    <lineage>
        <taxon>Bacteria</taxon>
        <taxon>Pseudomonadati</taxon>
        <taxon>Acidobacteriota</taxon>
        <taxon>Terriglobia</taxon>
        <taxon>Terriglobales</taxon>
        <taxon>Acidobacteriaceae</taxon>
        <taxon>Bryocella</taxon>
    </lineage>
</organism>
<dbReference type="AlphaFoldDB" id="A0A1H6C9M1"/>